<comment type="similarity">
    <text evidence="3">Belongs to the peptidase M1 family.</text>
</comment>
<feature type="binding site" evidence="14">
    <location>
        <position position="318"/>
    </location>
    <ligand>
        <name>Zn(2+)</name>
        <dbReference type="ChEBI" id="CHEBI:29105"/>
        <note>catalytic</note>
    </ligand>
</feature>
<evidence type="ECO:0000256" key="11">
    <source>
        <dbReference type="ARBA" id="ARBA00023049"/>
    </source>
</evidence>
<dbReference type="PROSITE" id="PS51257">
    <property type="entry name" value="PROKAR_LIPOPROTEIN"/>
    <property type="match status" value="1"/>
</dbReference>
<evidence type="ECO:0000256" key="9">
    <source>
        <dbReference type="ARBA" id="ARBA00022801"/>
    </source>
</evidence>
<dbReference type="EMBL" id="VYXP01000011">
    <property type="protein sequence ID" value="KAA9129771.1"/>
    <property type="molecule type" value="Genomic_DNA"/>
</dbReference>
<dbReference type="FunFam" id="3.30.2010.30:FF:000001">
    <property type="entry name" value="Leukotriene A(4) hydrolase"/>
    <property type="match status" value="1"/>
</dbReference>
<evidence type="ECO:0000256" key="2">
    <source>
        <dbReference type="ARBA" id="ARBA00004496"/>
    </source>
</evidence>
<evidence type="ECO:0000256" key="7">
    <source>
        <dbReference type="ARBA" id="ARBA00022670"/>
    </source>
</evidence>
<dbReference type="CDD" id="cd09599">
    <property type="entry name" value="M1_LTA4H"/>
    <property type="match status" value="1"/>
</dbReference>
<dbReference type="GO" id="GO:0008270">
    <property type="term" value="F:zinc ion binding"/>
    <property type="evidence" value="ECO:0007669"/>
    <property type="project" value="InterPro"/>
</dbReference>
<evidence type="ECO:0000313" key="17">
    <source>
        <dbReference type="Proteomes" id="UP000325372"/>
    </source>
</evidence>
<keyword evidence="9" id="KW-0378">Hydrolase</keyword>
<evidence type="ECO:0000256" key="14">
    <source>
        <dbReference type="PIRSR" id="PIRSR634015-3"/>
    </source>
</evidence>
<feature type="active site" description="Proton acceptor" evidence="12">
    <location>
        <position position="319"/>
    </location>
</feature>
<feature type="binding site" evidence="14">
    <location>
        <position position="322"/>
    </location>
    <ligand>
        <name>Zn(2+)</name>
        <dbReference type="ChEBI" id="CHEBI:29105"/>
        <note>catalytic</note>
    </ligand>
</feature>
<dbReference type="Gene3D" id="1.10.390.10">
    <property type="entry name" value="Neutral Protease Domain 2"/>
    <property type="match status" value="1"/>
</dbReference>
<dbReference type="GO" id="GO:0006508">
    <property type="term" value="P:proteolysis"/>
    <property type="evidence" value="ECO:0007669"/>
    <property type="project" value="UniProtKB-KW"/>
</dbReference>
<dbReference type="AlphaFoldDB" id="A0A5N0T4J4"/>
<feature type="active site" description="Proton donor" evidence="12">
    <location>
        <position position="404"/>
    </location>
</feature>
<proteinExistence type="inferred from homology"/>
<dbReference type="InterPro" id="IPR014782">
    <property type="entry name" value="Peptidase_M1_dom"/>
</dbReference>
<dbReference type="EC" id="3.4.11.2" evidence="4"/>
<evidence type="ECO:0000256" key="5">
    <source>
        <dbReference type="ARBA" id="ARBA00015611"/>
    </source>
</evidence>
<accession>A0A5N0T4J4</accession>
<dbReference type="GO" id="GO:0016285">
    <property type="term" value="F:alanyl aminopeptidase activity"/>
    <property type="evidence" value="ECO:0007669"/>
    <property type="project" value="UniProtKB-EC"/>
</dbReference>
<dbReference type="SUPFAM" id="SSF48371">
    <property type="entry name" value="ARM repeat"/>
    <property type="match status" value="1"/>
</dbReference>
<comment type="subcellular location">
    <subcellularLocation>
        <location evidence="2">Cytoplasm</location>
    </subcellularLocation>
</comment>
<evidence type="ECO:0000259" key="15">
    <source>
        <dbReference type="SMART" id="SM01263"/>
    </source>
</evidence>
<dbReference type="GO" id="GO:0008237">
    <property type="term" value="F:metallopeptidase activity"/>
    <property type="evidence" value="ECO:0007669"/>
    <property type="project" value="UniProtKB-KW"/>
</dbReference>
<dbReference type="Pfam" id="PF09127">
    <property type="entry name" value="Leuk-A4-hydro_C"/>
    <property type="match status" value="1"/>
</dbReference>
<dbReference type="InterPro" id="IPR016024">
    <property type="entry name" value="ARM-type_fold"/>
</dbReference>
<dbReference type="InterPro" id="IPR045357">
    <property type="entry name" value="Aminopeptidase_N-like_N"/>
</dbReference>
<comment type="cofactor">
    <cofactor evidence="14">
        <name>Zn(2+)</name>
        <dbReference type="ChEBI" id="CHEBI:29105"/>
    </cofactor>
    <text evidence="14">Binds 1 zinc ion per subunit.</text>
</comment>
<feature type="domain" description="Peptidase M1 leukotriene A4 hydrolase/aminopeptidase C-terminal" evidence="15">
    <location>
        <begin position="485"/>
        <end position="622"/>
    </location>
</feature>
<gene>
    <name evidence="16" type="ORF">F3N42_14035</name>
</gene>
<evidence type="ECO:0000256" key="8">
    <source>
        <dbReference type="ARBA" id="ARBA00022723"/>
    </source>
</evidence>
<dbReference type="Gene3D" id="2.60.40.1730">
    <property type="entry name" value="tricorn interacting facor f3 domain"/>
    <property type="match status" value="1"/>
</dbReference>
<dbReference type="SUPFAM" id="SSF63737">
    <property type="entry name" value="Leukotriene A4 hydrolase N-terminal domain"/>
    <property type="match status" value="1"/>
</dbReference>
<feature type="binding site" evidence="14">
    <location>
        <position position="341"/>
    </location>
    <ligand>
        <name>Zn(2+)</name>
        <dbReference type="ChEBI" id="CHEBI:29105"/>
        <note>catalytic</note>
    </ligand>
</feature>
<comment type="catalytic activity">
    <reaction evidence="1">
        <text>Release of an N-terminal amino acid, Xaa-|-Yaa- from a peptide, amide or arylamide. Xaa is preferably Ala, but may be most amino acids including Pro (slow action). When a terminal hydrophobic residue is followed by a prolyl residue, the two may be released as an intact Xaa-Pro dipeptide.</text>
        <dbReference type="EC" id="3.4.11.2"/>
    </reaction>
</comment>
<dbReference type="Pfam" id="PF17900">
    <property type="entry name" value="Peptidase_M1_N"/>
    <property type="match status" value="1"/>
</dbReference>
<keyword evidence="8 14" id="KW-0479">Metal-binding</keyword>
<dbReference type="RefSeq" id="WP_150865147.1">
    <property type="nucleotide sequence ID" value="NZ_VYXP01000011.1"/>
</dbReference>
<evidence type="ECO:0000256" key="10">
    <source>
        <dbReference type="ARBA" id="ARBA00022833"/>
    </source>
</evidence>
<evidence type="ECO:0000313" key="16">
    <source>
        <dbReference type="EMBL" id="KAA9129771.1"/>
    </source>
</evidence>
<keyword evidence="17" id="KW-1185">Reference proteome</keyword>
<feature type="binding site" evidence="13">
    <location>
        <begin position="578"/>
        <end position="580"/>
    </location>
    <ligand>
        <name>a peptide</name>
        <dbReference type="ChEBI" id="CHEBI:60466"/>
    </ligand>
</feature>
<dbReference type="InterPro" id="IPR001930">
    <property type="entry name" value="Peptidase_M1"/>
</dbReference>
<dbReference type="GO" id="GO:0005737">
    <property type="term" value="C:cytoplasm"/>
    <property type="evidence" value="ECO:0007669"/>
    <property type="project" value="UniProtKB-SubCell"/>
</dbReference>
<dbReference type="Proteomes" id="UP000325372">
    <property type="component" value="Unassembled WGS sequence"/>
</dbReference>
<organism evidence="16 17">
    <name type="scientific">Marinihelvus fidelis</name>
    <dbReference type="NCBI Taxonomy" id="2613842"/>
    <lineage>
        <taxon>Bacteria</taxon>
        <taxon>Pseudomonadati</taxon>
        <taxon>Pseudomonadota</taxon>
        <taxon>Gammaproteobacteria</taxon>
        <taxon>Chromatiales</taxon>
        <taxon>Wenzhouxiangellaceae</taxon>
        <taxon>Marinihelvus</taxon>
    </lineage>
</organism>
<dbReference type="InterPro" id="IPR034015">
    <property type="entry name" value="M1_LTA4H"/>
</dbReference>
<evidence type="ECO:0000256" key="12">
    <source>
        <dbReference type="PIRSR" id="PIRSR634015-1"/>
    </source>
</evidence>
<dbReference type="InterPro" id="IPR027268">
    <property type="entry name" value="Peptidase_M4/M1_CTD_sf"/>
</dbReference>
<feature type="binding site" evidence="13">
    <location>
        <begin position="162"/>
        <end position="164"/>
    </location>
    <ligand>
        <name>a peptide</name>
        <dbReference type="ChEBI" id="CHEBI:60466"/>
    </ligand>
</feature>
<dbReference type="PANTHER" id="PTHR45726:SF3">
    <property type="entry name" value="LEUKOTRIENE A-4 HYDROLASE"/>
    <property type="match status" value="1"/>
</dbReference>
<evidence type="ECO:0000256" key="3">
    <source>
        <dbReference type="ARBA" id="ARBA00010136"/>
    </source>
</evidence>
<dbReference type="InterPro" id="IPR015211">
    <property type="entry name" value="Peptidase_M1_C"/>
</dbReference>
<dbReference type="Pfam" id="PF01433">
    <property type="entry name" value="Peptidase_M1"/>
    <property type="match status" value="1"/>
</dbReference>
<comment type="caution">
    <text evidence="16">The sequence shown here is derived from an EMBL/GenBank/DDBJ whole genome shotgun (WGS) entry which is preliminary data.</text>
</comment>
<evidence type="ECO:0000256" key="13">
    <source>
        <dbReference type="PIRSR" id="PIRSR634015-2"/>
    </source>
</evidence>
<name>A0A5N0T4J4_9GAMM</name>
<keyword evidence="6" id="KW-0963">Cytoplasm</keyword>
<dbReference type="InterPro" id="IPR049980">
    <property type="entry name" value="LTA4H_cat"/>
</dbReference>
<feature type="binding site" evidence="13">
    <location>
        <begin position="289"/>
        <end position="294"/>
    </location>
    <ligand>
        <name>a peptide</name>
        <dbReference type="ChEBI" id="CHEBI:60466"/>
    </ligand>
</feature>
<dbReference type="PRINTS" id="PR00756">
    <property type="entry name" value="ALADIPTASE"/>
</dbReference>
<keyword evidence="10 14" id="KW-0862">Zinc</keyword>
<dbReference type="InterPro" id="IPR038502">
    <property type="entry name" value="M1_LTA-4_hydro/amino_C_sf"/>
</dbReference>
<dbReference type="Gene3D" id="3.30.2010.30">
    <property type="match status" value="1"/>
</dbReference>
<reference evidence="16 17" key="1">
    <citation type="submission" date="2019-09" db="EMBL/GenBank/DDBJ databases">
        <title>Wenzhouxiangella sp. Genome sequencing and assembly.</title>
        <authorList>
            <person name="Zhang R."/>
        </authorList>
    </citation>
    <scope>NUCLEOTIDE SEQUENCE [LARGE SCALE GENOMIC DNA]</scope>
    <source>
        <strain evidence="16 17">W260</strain>
    </source>
</reference>
<dbReference type="SUPFAM" id="SSF55486">
    <property type="entry name" value="Metalloproteases ('zincins'), catalytic domain"/>
    <property type="match status" value="1"/>
</dbReference>
<keyword evidence="11" id="KW-0482">Metalloprotease</keyword>
<evidence type="ECO:0000256" key="6">
    <source>
        <dbReference type="ARBA" id="ARBA00022490"/>
    </source>
</evidence>
<evidence type="ECO:0000256" key="4">
    <source>
        <dbReference type="ARBA" id="ARBA00012564"/>
    </source>
</evidence>
<protein>
    <recommendedName>
        <fullName evidence="5">Aminopeptidase N</fullName>
        <ecNumber evidence="4">3.4.11.2</ecNumber>
    </recommendedName>
</protein>
<evidence type="ECO:0000256" key="1">
    <source>
        <dbReference type="ARBA" id="ARBA00000098"/>
    </source>
</evidence>
<keyword evidence="7" id="KW-0645">Protease</keyword>
<dbReference type="InterPro" id="IPR042097">
    <property type="entry name" value="Aminopeptidase_N-like_N_sf"/>
</dbReference>
<sequence length="631" mass="70130">MFRNLMLLAGVAIAVAGCEKSPEYDPAHDYFTYANYDAFVTDHLVLDLDVDFQAQSLKGTASLHMRNLLPTERTVILDTRDLSIASAAVRLEGEAPQAAAFRLGERDEVLGQSLSVDLPEDFDPQGGFWLDIDYRTSPEASALQWLPAELTAGGKHPLVFSQSQAIHARSWVPLQDTPAVRITYEATLRTPPSMLALMSADNNPLTPRTGRYTFNMPQPIPSYLLAIAAGNLFFAPIGAETGVYSEPELLEDSAWEFAETQDMLDLAETQLGPYDWGRYDLLILPPSFPYGGMENPRLSFITPSVIAGDRSLVSLIAHELAHSWSGNLVTNATWRDIWLNEGTTSYLTARLMEDLYSKARADEERVLDWEALQADLQRVPERFQALAPKILPADGEGAQQAMYYAKGQFFLEHLERLFGRAVFDEFIMGYFRHFEWQSITTEQFLDYLDEHLLTANPGVYTREQAGEWLYQPGVPADFVPPVSASLEAAEKAAQAFSAGEIAAFSIDHADWSPHAVVHFINSLPPSLDSEQLGQVGSAFGFSQSRNAEISRAWFIQVAQRRYQPAYGAMEEHLARYGRMKLIVPVYAALVANGEDAALAERLFKANRDSYHPIAVQAIEGAFQRAADKANS</sequence>
<dbReference type="Gene3D" id="1.25.40.320">
    <property type="entry name" value="Peptidase M1, leukotriene A4 hydrolase/aminopeptidase C-terminal domain"/>
    <property type="match status" value="1"/>
</dbReference>
<dbReference type="SMART" id="SM01263">
    <property type="entry name" value="Leuk-A4-hydro_C"/>
    <property type="match status" value="1"/>
</dbReference>
<dbReference type="PANTHER" id="PTHR45726">
    <property type="entry name" value="LEUKOTRIENE A-4 HYDROLASE"/>
    <property type="match status" value="1"/>
</dbReference>